<evidence type="ECO:0000259" key="9">
    <source>
        <dbReference type="PROSITE" id="PS50109"/>
    </source>
</evidence>
<evidence type="ECO:0000256" key="6">
    <source>
        <dbReference type="ARBA" id="ARBA00022777"/>
    </source>
</evidence>
<dbReference type="RefSeq" id="WP_204204009.1">
    <property type="nucleotide sequence ID" value="NZ_JAFELM010000033.1"/>
</dbReference>
<evidence type="ECO:0000256" key="8">
    <source>
        <dbReference type="ARBA" id="ARBA00023012"/>
    </source>
</evidence>
<protein>
    <recommendedName>
        <fullName evidence="2">histidine kinase</fullName>
        <ecNumber evidence="2">2.7.13.3</ecNumber>
    </recommendedName>
</protein>
<organism evidence="10 11">
    <name type="scientific">Bacillus suaedaesalsae</name>
    <dbReference type="NCBI Taxonomy" id="2810349"/>
    <lineage>
        <taxon>Bacteria</taxon>
        <taxon>Bacillati</taxon>
        <taxon>Bacillota</taxon>
        <taxon>Bacilli</taxon>
        <taxon>Bacillales</taxon>
        <taxon>Bacillaceae</taxon>
        <taxon>Bacillus</taxon>
    </lineage>
</organism>
<dbReference type="SMART" id="SM00387">
    <property type="entry name" value="HATPase_c"/>
    <property type="match status" value="1"/>
</dbReference>
<dbReference type="PANTHER" id="PTHR43711">
    <property type="entry name" value="TWO-COMPONENT HISTIDINE KINASE"/>
    <property type="match status" value="1"/>
</dbReference>
<dbReference type="PANTHER" id="PTHR43711:SF26">
    <property type="entry name" value="SENSOR HISTIDINE KINASE RCSC"/>
    <property type="match status" value="1"/>
</dbReference>
<dbReference type="InterPro" id="IPR004358">
    <property type="entry name" value="Sig_transdc_His_kin-like_C"/>
</dbReference>
<comment type="catalytic activity">
    <reaction evidence="1">
        <text>ATP + protein L-histidine = ADP + protein N-phospho-L-histidine.</text>
        <dbReference type="EC" id="2.7.13.3"/>
    </reaction>
</comment>
<dbReference type="Gene3D" id="3.30.565.10">
    <property type="entry name" value="Histidine kinase-like ATPase, C-terminal domain"/>
    <property type="match status" value="1"/>
</dbReference>
<dbReference type="Gene3D" id="1.10.287.130">
    <property type="match status" value="1"/>
</dbReference>
<evidence type="ECO:0000313" key="10">
    <source>
        <dbReference type="EMBL" id="MBM6618653.1"/>
    </source>
</evidence>
<dbReference type="EMBL" id="JAFELM010000033">
    <property type="protein sequence ID" value="MBM6618653.1"/>
    <property type="molecule type" value="Genomic_DNA"/>
</dbReference>
<dbReference type="PRINTS" id="PR00344">
    <property type="entry name" value="BCTRLSENSOR"/>
</dbReference>
<dbReference type="InterPro" id="IPR036097">
    <property type="entry name" value="HisK_dim/P_sf"/>
</dbReference>
<gene>
    <name evidence="10" type="ORF">JR050_13365</name>
</gene>
<dbReference type="InterPro" id="IPR050736">
    <property type="entry name" value="Sensor_HK_Regulatory"/>
</dbReference>
<keyword evidence="3" id="KW-0597">Phosphoprotein</keyword>
<keyword evidence="11" id="KW-1185">Reference proteome</keyword>
<evidence type="ECO:0000256" key="1">
    <source>
        <dbReference type="ARBA" id="ARBA00000085"/>
    </source>
</evidence>
<accession>A0ABS2DJK0</accession>
<reference evidence="10 11" key="1">
    <citation type="submission" date="2021-02" db="EMBL/GenBank/DDBJ databases">
        <title>Bacillus sp. RD4P76, an endophyte from a halophyte.</title>
        <authorList>
            <person name="Sun J.-Q."/>
        </authorList>
    </citation>
    <scope>NUCLEOTIDE SEQUENCE [LARGE SCALE GENOMIC DNA]</scope>
    <source>
        <strain evidence="10 11">RD4P76</strain>
    </source>
</reference>
<dbReference type="InterPro" id="IPR005467">
    <property type="entry name" value="His_kinase_dom"/>
</dbReference>
<dbReference type="SUPFAM" id="SSF47384">
    <property type="entry name" value="Homodimeric domain of signal transducing histidine kinase"/>
    <property type="match status" value="1"/>
</dbReference>
<dbReference type="CDD" id="cd00075">
    <property type="entry name" value="HATPase"/>
    <property type="match status" value="1"/>
</dbReference>
<dbReference type="PROSITE" id="PS50109">
    <property type="entry name" value="HIS_KIN"/>
    <property type="match status" value="1"/>
</dbReference>
<keyword evidence="6 10" id="KW-0418">Kinase</keyword>
<keyword evidence="8" id="KW-0902">Two-component regulatory system</keyword>
<dbReference type="Pfam" id="PF02518">
    <property type="entry name" value="HATPase_c"/>
    <property type="match status" value="1"/>
</dbReference>
<dbReference type="InterPro" id="IPR003661">
    <property type="entry name" value="HisK_dim/P_dom"/>
</dbReference>
<evidence type="ECO:0000256" key="7">
    <source>
        <dbReference type="ARBA" id="ARBA00022840"/>
    </source>
</evidence>
<feature type="domain" description="Histidine kinase" evidence="9">
    <location>
        <begin position="166"/>
        <end position="378"/>
    </location>
</feature>
<evidence type="ECO:0000256" key="5">
    <source>
        <dbReference type="ARBA" id="ARBA00022741"/>
    </source>
</evidence>
<dbReference type="SMART" id="SM00388">
    <property type="entry name" value="HisKA"/>
    <property type="match status" value="1"/>
</dbReference>
<keyword evidence="4" id="KW-0808">Transferase</keyword>
<keyword evidence="7" id="KW-0067">ATP-binding</keyword>
<name>A0ABS2DJK0_9BACI</name>
<dbReference type="CDD" id="cd00082">
    <property type="entry name" value="HisKA"/>
    <property type="match status" value="1"/>
</dbReference>
<dbReference type="EC" id="2.7.13.3" evidence="2"/>
<dbReference type="Pfam" id="PF00512">
    <property type="entry name" value="HisKA"/>
    <property type="match status" value="1"/>
</dbReference>
<dbReference type="SUPFAM" id="SSF55874">
    <property type="entry name" value="ATPase domain of HSP90 chaperone/DNA topoisomerase II/histidine kinase"/>
    <property type="match status" value="1"/>
</dbReference>
<evidence type="ECO:0000256" key="4">
    <source>
        <dbReference type="ARBA" id="ARBA00022679"/>
    </source>
</evidence>
<evidence type="ECO:0000256" key="2">
    <source>
        <dbReference type="ARBA" id="ARBA00012438"/>
    </source>
</evidence>
<comment type="caution">
    <text evidence="10">The sequence shown here is derived from an EMBL/GenBank/DDBJ whole genome shotgun (WGS) entry which is preliminary data.</text>
</comment>
<keyword evidence="5" id="KW-0547">Nucleotide-binding</keyword>
<proteinExistence type="predicted"/>
<sequence>MEQVSWLKDFENENKEVILDRWISLIEENFPGLYNHNDLRKNGRIYFQLLIDIHNPLDNHRFYHIIPDMCEYHSKINTPIEHILHSSHLWREAVSTCVWDYFEVKKLALSNVTSVLGSLHKRIDQAQRHISRIYINKAEEIIDEREREIQRLHNDRLNLLGKMGANMAHEIRNPLTAIDGFHKLIRSELPLDSMERVSKYMDIIDRELAGLYRQITGFLSFSKNNGIEEPYSEYESHDFLQSVVDLVYPKCIDENIELVLETDVSFTIVVQKIAIQQVLSNLINNAIEELNSVSYLKRIILRTNQDEENYYISVIDNGNGIEPDVQEKIFEPFVTGKANGTGLGLSICKQLLEKNEGDLTFTSKKGETIFTISLKKECSLKVAK</sequence>
<dbReference type="InterPro" id="IPR036890">
    <property type="entry name" value="HATPase_C_sf"/>
</dbReference>
<evidence type="ECO:0000256" key="3">
    <source>
        <dbReference type="ARBA" id="ARBA00022553"/>
    </source>
</evidence>
<dbReference type="GO" id="GO:0016301">
    <property type="term" value="F:kinase activity"/>
    <property type="evidence" value="ECO:0007669"/>
    <property type="project" value="UniProtKB-KW"/>
</dbReference>
<evidence type="ECO:0000313" key="11">
    <source>
        <dbReference type="Proteomes" id="UP001518925"/>
    </source>
</evidence>
<dbReference type="Proteomes" id="UP001518925">
    <property type="component" value="Unassembled WGS sequence"/>
</dbReference>
<dbReference type="InterPro" id="IPR003594">
    <property type="entry name" value="HATPase_dom"/>
</dbReference>